<evidence type="ECO:0000313" key="4">
    <source>
        <dbReference type="Proteomes" id="UP000199029"/>
    </source>
</evidence>
<gene>
    <name evidence="3" type="ORF">SAMN04515668_4364</name>
</gene>
<keyword evidence="4" id="KW-1185">Reference proteome</keyword>
<feature type="region of interest" description="Disordered" evidence="1">
    <location>
        <begin position="132"/>
        <end position="154"/>
    </location>
</feature>
<feature type="chain" id="PRO_5011436482" description="TonB protein C-terminal" evidence="2">
    <location>
        <begin position="20"/>
        <end position="154"/>
    </location>
</feature>
<proteinExistence type="predicted"/>
<organism evidence="3 4">
    <name type="scientific">Hymenobacter arizonensis</name>
    <name type="common">Siccationidurans arizonensis</name>
    <dbReference type="NCBI Taxonomy" id="1227077"/>
    <lineage>
        <taxon>Bacteria</taxon>
        <taxon>Pseudomonadati</taxon>
        <taxon>Bacteroidota</taxon>
        <taxon>Cytophagia</taxon>
        <taxon>Cytophagales</taxon>
        <taxon>Hymenobacteraceae</taxon>
        <taxon>Hymenobacter</taxon>
    </lineage>
</organism>
<dbReference type="EMBL" id="FOXS01000008">
    <property type="protein sequence ID" value="SFQ78809.1"/>
    <property type="molecule type" value="Genomic_DNA"/>
</dbReference>
<feature type="compositionally biased region" description="Basic residues" evidence="1">
    <location>
        <begin position="136"/>
        <end position="154"/>
    </location>
</feature>
<dbReference type="PROSITE" id="PS51257">
    <property type="entry name" value="PROKAR_LIPOPROTEIN"/>
    <property type="match status" value="1"/>
</dbReference>
<dbReference type="RefSeq" id="WP_092678258.1">
    <property type="nucleotide sequence ID" value="NZ_FOXS01000008.1"/>
</dbReference>
<name>A0A1I6BD47_HYMAR</name>
<keyword evidence="2" id="KW-0732">Signal</keyword>
<reference evidence="4" key="1">
    <citation type="submission" date="2016-10" db="EMBL/GenBank/DDBJ databases">
        <authorList>
            <person name="Varghese N."/>
            <person name="Submissions S."/>
        </authorList>
    </citation>
    <scope>NUCLEOTIDE SEQUENCE [LARGE SCALE GENOMIC DNA]</scope>
    <source>
        <strain evidence="4">OR362-8,ATCC BAA-1266,JCM 13504</strain>
    </source>
</reference>
<dbReference type="AlphaFoldDB" id="A0A1I6BD47"/>
<evidence type="ECO:0000256" key="1">
    <source>
        <dbReference type="SAM" id="MobiDB-lite"/>
    </source>
</evidence>
<feature type="signal peptide" evidence="2">
    <location>
        <begin position="1"/>
        <end position="19"/>
    </location>
</feature>
<evidence type="ECO:0000256" key="2">
    <source>
        <dbReference type="SAM" id="SignalP"/>
    </source>
</evidence>
<evidence type="ECO:0008006" key="5">
    <source>
        <dbReference type="Google" id="ProtNLM"/>
    </source>
</evidence>
<evidence type="ECO:0000313" key="3">
    <source>
        <dbReference type="EMBL" id="SFQ78809.1"/>
    </source>
</evidence>
<dbReference type="Proteomes" id="UP000199029">
    <property type="component" value="Unassembled WGS sequence"/>
</dbReference>
<sequence>MRTALLLLLAVLGTGACRAQTACDSLYERARPFQGIPMLTWFEKAPEILVGHERLLTYHVPAARAGAAYFEVVVDERGEPRCVRWLNVTNAAVQAEAATVVASLRFAPGTWKGIPYPIVVTRVVRFVEGPSPTKSARWKKRRAQAHRPVKGSGT</sequence>
<accession>A0A1I6BD47</accession>
<dbReference type="STRING" id="1227077.SAMN04515668_4364"/>
<protein>
    <recommendedName>
        <fullName evidence="5">TonB protein C-terminal</fullName>
    </recommendedName>
</protein>